<accession>A0ABD0NFM8</accession>
<keyword evidence="2" id="KW-1185">Reference proteome</keyword>
<reference evidence="1 2" key="1">
    <citation type="submission" date="2024-05" db="EMBL/GenBank/DDBJ databases">
        <title>Genome sequencing and assembly of Indian major carp, Cirrhinus mrigala (Hamilton, 1822).</title>
        <authorList>
            <person name="Mohindra V."/>
            <person name="Chowdhury L.M."/>
            <person name="Lal K."/>
            <person name="Jena J.K."/>
        </authorList>
    </citation>
    <scope>NUCLEOTIDE SEQUENCE [LARGE SCALE GENOMIC DNA]</scope>
    <source>
        <strain evidence="1">CM1030</strain>
        <tissue evidence="1">Blood</tissue>
    </source>
</reference>
<proteinExistence type="predicted"/>
<organism evidence="1 2">
    <name type="scientific">Cirrhinus mrigala</name>
    <name type="common">Mrigala</name>
    <dbReference type="NCBI Taxonomy" id="683832"/>
    <lineage>
        <taxon>Eukaryota</taxon>
        <taxon>Metazoa</taxon>
        <taxon>Chordata</taxon>
        <taxon>Craniata</taxon>
        <taxon>Vertebrata</taxon>
        <taxon>Euteleostomi</taxon>
        <taxon>Actinopterygii</taxon>
        <taxon>Neopterygii</taxon>
        <taxon>Teleostei</taxon>
        <taxon>Ostariophysi</taxon>
        <taxon>Cypriniformes</taxon>
        <taxon>Cyprinidae</taxon>
        <taxon>Labeoninae</taxon>
        <taxon>Labeonini</taxon>
        <taxon>Cirrhinus</taxon>
    </lineage>
</organism>
<protein>
    <submittedName>
        <fullName evidence="1">Uncharacterized protein</fullName>
    </submittedName>
</protein>
<name>A0ABD0NFM8_CIRMR</name>
<dbReference type="EMBL" id="JAMKFB020000022">
    <property type="protein sequence ID" value="KAL0160543.1"/>
    <property type="molecule type" value="Genomic_DNA"/>
</dbReference>
<dbReference type="AlphaFoldDB" id="A0ABD0NFM8"/>
<evidence type="ECO:0000313" key="2">
    <source>
        <dbReference type="Proteomes" id="UP001529510"/>
    </source>
</evidence>
<evidence type="ECO:0000313" key="1">
    <source>
        <dbReference type="EMBL" id="KAL0160543.1"/>
    </source>
</evidence>
<gene>
    <name evidence="1" type="ORF">M9458_044268</name>
</gene>
<sequence>MNQDTLAPGELPSSVTVAGFQAMTQRFGEPFWHSESWERKTATAARQQVIAMTTAKATGRPVNLAG</sequence>
<feature type="non-terminal residue" evidence="1">
    <location>
        <position position="66"/>
    </location>
</feature>
<comment type="caution">
    <text evidence="1">The sequence shown here is derived from an EMBL/GenBank/DDBJ whole genome shotgun (WGS) entry which is preliminary data.</text>
</comment>
<dbReference type="Proteomes" id="UP001529510">
    <property type="component" value="Unassembled WGS sequence"/>
</dbReference>